<evidence type="ECO:0000256" key="2">
    <source>
        <dbReference type="ARBA" id="ARBA00022723"/>
    </source>
</evidence>
<dbReference type="Gene3D" id="3.90.1590.10">
    <property type="entry name" value="glutathione-dependent formaldehyde- activating enzyme (gfa)"/>
    <property type="match status" value="1"/>
</dbReference>
<dbReference type="PANTHER" id="PTHR33337:SF30">
    <property type="entry name" value="DUF636 DOMAIN PROTEIN (AFU_ORTHOLOGUE AFUA_1G03180)"/>
    <property type="match status" value="1"/>
</dbReference>
<gene>
    <name evidence="7" type="ORF">MFIFM68171_02601</name>
</gene>
<evidence type="ECO:0000313" key="7">
    <source>
        <dbReference type="EMBL" id="GAB1312391.1"/>
    </source>
</evidence>
<evidence type="ECO:0000256" key="1">
    <source>
        <dbReference type="ARBA" id="ARBA00005495"/>
    </source>
</evidence>
<feature type="region of interest" description="Disordered" evidence="5">
    <location>
        <begin position="215"/>
        <end position="285"/>
    </location>
</feature>
<accession>A0ABQ0G3R2</accession>
<name>A0ABQ0G3R2_9PEZI</name>
<evidence type="ECO:0000256" key="4">
    <source>
        <dbReference type="ARBA" id="ARBA00023239"/>
    </source>
</evidence>
<feature type="compositionally biased region" description="Pro residues" evidence="5">
    <location>
        <begin position="361"/>
        <end position="370"/>
    </location>
</feature>
<evidence type="ECO:0000259" key="6">
    <source>
        <dbReference type="PROSITE" id="PS51891"/>
    </source>
</evidence>
<dbReference type="EMBL" id="BAAFSV010000001">
    <property type="protein sequence ID" value="GAB1312391.1"/>
    <property type="molecule type" value="Genomic_DNA"/>
</dbReference>
<dbReference type="PROSITE" id="PS51891">
    <property type="entry name" value="CENP_V_GFA"/>
    <property type="match status" value="1"/>
</dbReference>
<feature type="region of interest" description="Disordered" evidence="5">
    <location>
        <begin position="336"/>
        <end position="376"/>
    </location>
</feature>
<keyword evidence="8" id="KW-1185">Reference proteome</keyword>
<feature type="domain" description="CENP-V/GFA" evidence="6">
    <location>
        <begin position="6"/>
        <end position="118"/>
    </location>
</feature>
<dbReference type="PANTHER" id="PTHR33337">
    <property type="entry name" value="GFA DOMAIN-CONTAINING PROTEIN"/>
    <property type="match status" value="1"/>
</dbReference>
<evidence type="ECO:0000256" key="3">
    <source>
        <dbReference type="ARBA" id="ARBA00022833"/>
    </source>
</evidence>
<dbReference type="SUPFAM" id="SSF51316">
    <property type="entry name" value="Mss4-like"/>
    <property type="match status" value="3"/>
</dbReference>
<dbReference type="InterPro" id="IPR006913">
    <property type="entry name" value="CENP-V/GFA"/>
</dbReference>
<evidence type="ECO:0000313" key="8">
    <source>
        <dbReference type="Proteomes" id="UP001628179"/>
    </source>
</evidence>
<evidence type="ECO:0000256" key="5">
    <source>
        <dbReference type="SAM" id="MobiDB-lite"/>
    </source>
</evidence>
<dbReference type="Pfam" id="PF04828">
    <property type="entry name" value="GFA"/>
    <property type="match status" value="1"/>
</dbReference>
<organism evidence="7 8">
    <name type="scientific">Madurella fahalii</name>
    <dbReference type="NCBI Taxonomy" id="1157608"/>
    <lineage>
        <taxon>Eukaryota</taxon>
        <taxon>Fungi</taxon>
        <taxon>Dikarya</taxon>
        <taxon>Ascomycota</taxon>
        <taxon>Pezizomycotina</taxon>
        <taxon>Sordariomycetes</taxon>
        <taxon>Sordariomycetidae</taxon>
        <taxon>Sordariales</taxon>
        <taxon>Sordariales incertae sedis</taxon>
        <taxon>Madurella</taxon>
    </lineage>
</organism>
<dbReference type="RefSeq" id="XP_070914124.1">
    <property type="nucleotide sequence ID" value="XM_071058023.1"/>
</dbReference>
<dbReference type="Proteomes" id="UP001628179">
    <property type="component" value="Unassembled WGS sequence"/>
</dbReference>
<keyword evidence="4" id="KW-0456">Lyase</keyword>
<protein>
    <recommendedName>
        <fullName evidence="6">CENP-V/GFA domain-containing protein</fullName>
    </recommendedName>
</protein>
<proteinExistence type="inferred from homology"/>
<dbReference type="Gene3D" id="2.170.150.70">
    <property type="match status" value="1"/>
</dbReference>
<comment type="caution">
    <text evidence="7">The sequence shown here is derived from an EMBL/GenBank/DDBJ whole genome shotgun (WGS) entry which is preliminary data.</text>
</comment>
<reference evidence="7 8" key="1">
    <citation type="submission" date="2024-09" db="EMBL/GenBank/DDBJ databases">
        <title>Itraconazole resistance in Madurella fahalii resulting from another homologue of gene encoding cytochrome P450 14-alpha sterol demethylase (CYP51).</title>
        <authorList>
            <person name="Yoshioka I."/>
            <person name="Fahal A.H."/>
            <person name="Kaneko S."/>
            <person name="Yaguchi T."/>
        </authorList>
    </citation>
    <scope>NUCLEOTIDE SEQUENCE [LARGE SCALE GENOMIC DNA]</scope>
    <source>
        <strain evidence="7 8">IFM 68171</strain>
    </source>
</reference>
<feature type="compositionally biased region" description="Polar residues" evidence="5">
    <location>
        <begin position="219"/>
        <end position="230"/>
    </location>
</feature>
<dbReference type="GeneID" id="98173346"/>
<comment type="similarity">
    <text evidence="1">Belongs to the Gfa family.</text>
</comment>
<keyword evidence="2" id="KW-0479">Metal-binding</keyword>
<sequence length="520" mass="56305">MATPTIIVSCHCGQARQTLFLQGSGDLFSDVSFCHCDTCRHVTGQLYTSYVPLSPIRHPDISMLQARSTSPSETRYFCPKCGCHVFRLKDSVAQEWEVATGVILDAPELDTSTGPPRECRHKHLEDIMNSNLWIWMRADTARPLPNPPAHPHPPGPDDARLLASCHCERVSLSISRPSLPLSENPDAPFPDLLLPYHSTPPSVIANPSKSKWYIHEVPSSPSHPSKTTEPGPSKTAEPAPSMTTEPDPGMIVESDPSMTTEPGPSKTAEQGPGKTAKPDPSMTTVPEPKYKYLAGTCACASCRLTSGFEVQSWAFVPVRNIQLMMPYPDVSLNLKARNDPPLSPQLPSDLSYDLDVEPKADPPPTTPHHPPALRLDFASSPTQSLLSSYSSSPGVTREFCGGCGATCFWRSTERPELVDLSAGLIGAPCRATARAAARAGAGAGGGTRTETGARADDWLHWHTGRTSFAEEAGTGRHRGARAFGELVVDRLEAGLRKSRERENDGVYGQEIQIVYLGFAL</sequence>
<dbReference type="InterPro" id="IPR011057">
    <property type="entry name" value="Mss4-like_sf"/>
</dbReference>
<keyword evidence="3" id="KW-0862">Zinc</keyword>